<dbReference type="EMBL" id="JBANMG010000007">
    <property type="protein sequence ID" value="KAK6951301.1"/>
    <property type="molecule type" value="Genomic_DNA"/>
</dbReference>
<evidence type="ECO:0000313" key="3">
    <source>
        <dbReference type="Proteomes" id="UP001369815"/>
    </source>
</evidence>
<keyword evidence="3" id="KW-1185">Reference proteome</keyword>
<dbReference type="PANTHER" id="PTHR35910:SF6">
    <property type="entry name" value="2EXR DOMAIN-CONTAINING PROTEIN"/>
    <property type="match status" value="1"/>
</dbReference>
<evidence type="ECO:0000313" key="2">
    <source>
        <dbReference type="EMBL" id="KAK6951301.1"/>
    </source>
</evidence>
<name>A0AAX6MGK1_9PEZI</name>
<dbReference type="PANTHER" id="PTHR35910">
    <property type="entry name" value="2EXR DOMAIN-CONTAINING PROTEIN"/>
    <property type="match status" value="1"/>
</dbReference>
<proteinExistence type="predicted"/>
<dbReference type="InterPro" id="IPR045518">
    <property type="entry name" value="2EXR"/>
</dbReference>
<comment type="caution">
    <text evidence="2">The sequence shown here is derived from an EMBL/GenBank/DDBJ whole genome shotgun (WGS) entry which is preliminary data.</text>
</comment>
<evidence type="ECO:0000259" key="1">
    <source>
        <dbReference type="Pfam" id="PF20150"/>
    </source>
</evidence>
<reference evidence="2 3" key="1">
    <citation type="journal article" date="2024" name="Front Chem Biol">
        <title>Unveiling the potential of Daldinia eschscholtzii MFLUCC 19-0629 through bioactivity and bioinformatics studies for enhanced sustainable agriculture production.</title>
        <authorList>
            <person name="Brooks S."/>
            <person name="Weaver J.A."/>
            <person name="Klomchit A."/>
            <person name="Alharthi S.A."/>
            <person name="Onlamun T."/>
            <person name="Nurani R."/>
            <person name="Vong T.K."/>
            <person name="Alberti F."/>
            <person name="Greco C."/>
        </authorList>
    </citation>
    <scope>NUCLEOTIDE SEQUENCE [LARGE SCALE GENOMIC DNA]</scope>
    <source>
        <strain evidence="2">MFLUCC 19-0629</strain>
    </source>
</reference>
<dbReference type="AlphaFoldDB" id="A0AAX6MGK1"/>
<organism evidence="2 3">
    <name type="scientific">Daldinia eschscholtzii</name>
    <dbReference type="NCBI Taxonomy" id="292717"/>
    <lineage>
        <taxon>Eukaryota</taxon>
        <taxon>Fungi</taxon>
        <taxon>Dikarya</taxon>
        <taxon>Ascomycota</taxon>
        <taxon>Pezizomycotina</taxon>
        <taxon>Sordariomycetes</taxon>
        <taxon>Xylariomycetidae</taxon>
        <taxon>Xylariales</taxon>
        <taxon>Hypoxylaceae</taxon>
        <taxon>Daldinia</taxon>
    </lineage>
</organism>
<gene>
    <name evidence="2" type="ORF">Daesc_007832</name>
</gene>
<accession>A0AAX6MGK1</accession>
<feature type="domain" description="2EXR" evidence="1">
    <location>
        <begin position="16"/>
        <end position="100"/>
    </location>
</feature>
<dbReference type="Pfam" id="PF20150">
    <property type="entry name" value="2EXR"/>
    <property type="match status" value="1"/>
</dbReference>
<sequence length="354" mass="40301">MHRVICRQPRQLRGEFSLFPSLPLELQCMIWEYTLPPPAIRLTAESSQALLQLPRPPPGHGYGNISEIRKVPRQSWSDTVALRVCRQSRMVALMHFFPLPPPGPSNIIRPIHNWISARDIVDIGTLNSLEGSLVRKSDPQGLVAQLTQLRVWTQPPNRNRIDQTRFLFDMATRRLSIAVGRNPISFRPELSLYPGLEDTFVIRASVIEEWVFGSSIAIGRVPASLQRFLEQGPEEWKRYNAATLIGGRWLNARYGVAGLCSNPSEILRVWVWLMHRLASVEPRQCPPVTDAVFILGMFMTIMDGGRCPGCDRRIIPRILRLFGGLPLDRIDLLFLIRETPTPNAYDNIMRLITM</sequence>
<dbReference type="Proteomes" id="UP001369815">
    <property type="component" value="Unassembled WGS sequence"/>
</dbReference>
<protein>
    <recommendedName>
        <fullName evidence="1">2EXR domain-containing protein</fullName>
    </recommendedName>
</protein>